<sequence>MPVDADPGDLTGDDEADPPADDALPINELFHSLQGEGRLAGVPSVFVRTSGCNLRCWFCDSYHTSWEPSHAWLDLDEIVAEVEAFAAEHVVLTGGEPLLHDESVALLDRLDAAGYHTTVETNGTIYRDAPIDLASVSPKLASSTPSADLVGGNGETPRPDGEPVDSAAAERHESDRLDLDALARLVETYDTQLKFVVTGPDDMPEIDRLVERVRDATSATVADTDVLLMPEGTTRKTLDGTRETVADLALDRGYRYTPRLHVDLWNDAPGT</sequence>
<dbReference type="InterPro" id="IPR013785">
    <property type="entry name" value="Aldolase_TIM"/>
</dbReference>
<evidence type="ECO:0000256" key="8">
    <source>
        <dbReference type="HAMAP-Rule" id="MF_00917"/>
    </source>
</evidence>
<reference evidence="11 12" key="1">
    <citation type="submission" date="2019-01" db="EMBL/GenBank/DDBJ databases">
        <title>Halorientalis sp. F13-25 a new haloarchaeum isolated from hypersaline water.</title>
        <authorList>
            <person name="Ana D.-V."/>
            <person name="Cristina S.-P."/>
            <person name="Antonio V."/>
        </authorList>
    </citation>
    <scope>NUCLEOTIDE SEQUENCE [LARGE SCALE GENOMIC DNA]</scope>
    <source>
        <strain evidence="11 12">F13-25</strain>
    </source>
</reference>
<feature type="binding site" evidence="8">
    <location>
        <position position="93"/>
    </location>
    <ligand>
        <name>substrate</name>
    </ligand>
</feature>
<evidence type="ECO:0000256" key="9">
    <source>
        <dbReference type="SAM" id="MobiDB-lite"/>
    </source>
</evidence>
<feature type="binding site" evidence="8">
    <location>
        <position position="59"/>
    </location>
    <ligand>
        <name>[4Fe-4S] cluster</name>
        <dbReference type="ChEBI" id="CHEBI:49883"/>
        <note>4Fe-4S-S-AdoMet</note>
    </ligand>
</feature>
<feature type="compositionally biased region" description="Acidic residues" evidence="9">
    <location>
        <begin position="11"/>
        <end position="20"/>
    </location>
</feature>
<comment type="similarity">
    <text evidence="8">Belongs to the radical SAM superfamily. 7-carboxy-7-deazaguanine synthase family.</text>
</comment>
<organism evidence="11 12">
    <name type="scientific">Halorientalis pallida</name>
    <dbReference type="NCBI Taxonomy" id="2479928"/>
    <lineage>
        <taxon>Archaea</taxon>
        <taxon>Methanobacteriati</taxon>
        <taxon>Methanobacteriota</taxon>
        <taxon>Stenosarchaea group</taxon>
        <taxon>Halobacteria</taxon>
        <taxon>Halobacteriales</taxon>
        <taxon>Haloarculaceae</taxon>
        <taxon>Halorientalis</taxon>
    </lineage>
</organism>
<keyword evidence="7 8" id="KW-0456">Lyase</keyword>
<dbReference type="EMBL" id="RDFA01000002">
    <property type="protein sequence ID" value="RXK50357.1"/>
    <property type="molecule type" value="Genomic_DNA"/>
</dbReference>
<feature type="binding site" evidence="8">
    <location>
        <position position="48"/>
    </location>
    <ligand>
        <name>substrate</name>
    </ligand>
</feature>
<dbReference type="Proteomes" id="UP000289691">
    <property type="component" value="Unassembled WGS sequence"/>
</dbReference>
<keyword evidence="3 8" id="KW-0479">Metal-binding</keyword>
<keyword evidence="4 8" id="KW-0460">Magnesium</keyword>
<dbReference type="Pfam" id="PF04055">
    <property type="entry name" value="Radical_SAM"/>
    <property type="match status" value="1"/>
</dbReference>
<comment type="caution">
    <text evidence="11">The sequence shown here is derived from an EMBL/GenBank/DDBJ whole genome shotgun (WGS) entry which is preliminary data.</text>
</comment>
<evidence type="ECO:0000256" key="5">
    <source>
        <dbReference type="ARBA" id="ARBA00023004"/>
    </source>
</evidence>
<comment type="cofactor">
    <cofactor evidence="8">
        <name>[4Fe-4S] cluster</name>
        <dbReference type="ChEBI" id="CHEBI:49883"/>
    </cofactor>
    <text evidence="8">Binds 1 [4Fe-4S] cluster. The cluster is coordinated with 3 cysteines and an exchangeable S-adenosyl-L-methionine.</text>
</comment>
<feature type="binding site" evidence="8">
    <location>
        <position position="52"/>
    </location>
    <ligand>
        <name>[4Fe-4S] cluster</name>
        <dbReference type="ChEBI" id="CHEBI:49883"/>
        <note>4Fe-4S-S-AdoMet</note>
    </ligand>
</feature>
<dbReference type="InterPro" id="IPR024924">
    <property type="entry name" value="7-CO-7-deazaguanine_synth-like"/>
</dbReference>
<dbReference type="PROSITE" id="PS51918">
    <property type="entry name" value="RADICAL_SAM"/>
    <property type="match status" value="1"/>
</dbReference>
<dbReference type="GO" id="GO:1904047">
    <property type="term" value="F:S-adenosyl-L-methionine binding"/>
    <property type="evidence" value="ECO:0007669"/>
    <property type="project" value="UniProtKB-UniRule"/>
</dbReference>
<keyword evidence="5 8" id="KW-0408">Iron</keyword>
<evidence type="ECO:0000259" key="10">
    <source>
        <dbReference type="PROSITE" id="PS51918"/>
    </source>
</evidence>
<dbReference type="Gene3D" id="3.20.20.70">
    <property type="entry name" value="Aldolase class I"/>
    <property type="match status" value="1"/>
</dbReference>
<evidence type="ECO:0000313" key="11">
    <source>
        <dbReference type="EMBL" id="RXK50357.1"/>
    </source>
</evidence>
<name>A0A498L519_9EURY</name>
<evidence type="ECO:0000256" key="6">
    <source>
        <dbReference type="ARBA" id="ARBA00023014"/>
    </source>
</evidence>
<feature type="binding site" evidence="8">
    <location>
        <begin position="33"/>
        <end position="35"/>
    </location>
    <ligand>
        <name>substrate</name>
    </ligand>
</feature>
<evidence type="ECO:0000256" key="3">
    <source>
        <dbReference type="ARBA" id="ARBA00022723"/>
    </source>
</evidence>
<protein>
    <recommendedName>
        <fullName evidence="8">7-carboxy-7-deazaguanine synthase</fullName>
        <shortName evidence="8">CDG synthase</shortName>
        <ecNumber evidence="8">4.3.99.3</ecNumber>
    </recommendedName>
    <alternativeName>
        <fullName evidence="8">Archaeosine biosynthesis protein QueE</fullName>
    </alternativeName>
</protein>
<comment type="cofactor">
    <cofactor evidence="8">
        <name>S-adenosyl-L-methionine</name>
        <dbReference type="ChEBI" id="CHEBI:59789"/>
    </cofactor>
    <text evidence="8">Binds 1 S-adenosyl-L-methionine per subunit.</text>
</comment>
<dbReference type="SUPFAM" id="SSF102114">
    <property type="entry name" value="Radical SAM enzymes"/>
    <property type="match status" value="1"/>
</dbReference>
<evidence type="ECO:0000313" key="12">
    <source>
        <dbReference type="Proteomes" id="UP000289691"/>
    </source>
</evidence>
<dbReference type="EC" id="4.3.99.3" evidence="8"/>
<proteinExistence type="inferred from homology"/>
<feature type="domain" description="Radical SAM core" evidence="10">
    <location>
        <begin position="39"/>
        <end position="267"/>
    </location>
</feature>
<comment type="catalytic activity">
    <reaction evidence="8">
        <text>6-carboxy-5,6,7,8-tetrahydropterin + H(+) = 7-carboxy-7-carbaguanine + NH4(+)</text>
        <dbReference type="Rhea" id="RHEA:27974"/>
        <dbReference type="ChEBI" id="CHEBI:15378"/>
        <dbReference type="ChEBI" id="CHEBI:28938"/>
        <dbReference type="ChEBI" id="CHEBI:61032"/>
        <dbReference type="ChEBI" id="CHEBI:61036"/>
        <dbReference type="EC" id="4.3.99.3"/>
    </reaction>
</comment>
<keyword evidence="1 8" id="KW-0004">4Fe-4S</keyword>
<dbReference type="PIRSF" id="PIRSF000370">
    <property type="entry name" value="QueE"/>
    <property type="match status" value="1"/>
</dbReference>
<dbReference type="UniPathway" id="UPA00391"/>
<comment type="pathway">
    <text evidence="8">Purine metabolism; 7-cyano-7-deazaguanine biosynthesis.</text>
</comment>
<evidence type="ECO:0000256" key="1">
    <source>
        <dbReference type="ARBA" id="ARBA00022485"/>
    </source>
</evidence>
<dbReference type="InterPro" id="IPR058240">
    <property type="entry name" value="rSAM_sf"/>
</dbReference>
<comment type="caution">
    <text evidence="8">Lacks conserved residue(s) required for the propagation of feature annotation.</text>
</comment>
<feature type="binding site" evidence="8">
    <location>
        <begin position="58"/>
        <end position="60"/>
    </location>
    <ligand>
        <name>S-adenosyl-L-methionine</name>
        <dbReference type="ChEBI" id="CHEBI:59789"/>
    </ligand>
</feature>
<evidence type="ECO:0000256" key="2">
    <source>
        <dbReference type="ARBA" id="ARBA00022691"/>
    </source>
</evidence>
<comment type="cofactor">
    <cofactor evidence="8">
        <name>Mg(2+)</name>
        <dbReference type="ChEBI" id="CHEBI:18420"/>
    </cofactor>
</comment>
<feature type="binding site" evidence="8">
    <location>
        <position position="95"/>
    </location>
    <ligand>
        <name>S-adenosyl-L-methionine</name>
        <dbReference type="ChEBI" id="CHEBI:59789"/>
    </ligand>
</feature>
<feature type="binding site" evidence="8">
    <location>
        <position position="56"/>
    </location>
    <ligand>
        <name>[4Fe-4S] cluster</name>
        <dbReference type="ChEBI" id="CHEBI:49883"/>
        <note>4Fe-4S-S-AdoMet</note>
    </ligand>
</feature>
<dbReference type="SFLD" id="SFLDS00029">
    <property type="entry name" value="Radical_SAM"/>
    <property type="match status" value="1"/>
</dbReference>
<evidence type="ECO:0000256" key="7">
    <source>
        <dbReference type="ARBA" id="ARBA00023239"/>
    </source>
</evidence>
<feature type="binding site" evidence="8">
    <location>
        <begin position="137"/>
        <end position="139"/>
    </location>
    <ligand>
        <name>S-adenosyl-L-methionine</name>
        <dbReference type="ChEBI" id="CHEBI:59789"/>
    </ligand>
</feature>
<dbReference type="PANTHER" id="PTHR42836">
    <property type="entry name" value="7-CARBOXY-7-DEAZAGUANINE SYNTHASE"/>
    <property type="match status" value="1"/>
</dbReference>
<dbReference type="OrthoDB" id="371936at2157"/>
<dbReference type="GO" id="GO:0016840">
    <property type="term" value="F:carbon-nitrogen lyase activity"/>
    <property type="evidence" value="ECO:0007669"/>
    <property type="project" value="UniProtKB-UniRule"/>
</dbReference>
<dbReference type="AlphaFoldDB" id="A0A498L519"/>
<gene>
    <name evidence="8" type="primary">queE</name>
    <name evidence="11" type="ORF">EAF64_07305</name>
</gene>
<keyword evidence="12" id="KW-1185">Reference proteome</keyword>
<dbReference type="CDD" id="cd01335">
    <property type="entry name" value="Radical_SAM"/>
    <property type="match status" value="1"/>
</dbReference>
<dbReference type="GO" id="GO:0000287">
    <property type="term" value="F:magnesium ion binding"/>
    <property type="evidence" value="ECO:0007669"/>
    <property type="project" value="UniProtKB-UniRule"/>
</dbReference>
<dbReference type="HAMAP" id="MF_00917">
    <property type="entry name" value="QueE"/>
    <property type="match status" value="1"/>
</dbReference>
<dbReference type="RefSeq" id="WP_129068318.1">
    <property type="nucleotide sequence ID" value="NZ_RDFA01000002.1"/>
</dbReference>
<comment type="function">
    <text evidence="8">Catalyzes the complex heterocyclic radical-mediated conversion of 6-carboxy-5,6,7,8-tetrahydropterin (CPH4) to 7-carboxy-7-deazaguanine (CDG), a step common to the biosynthetic pathways of all 7-deazapurine-containing compounds.</text>
</comment>
<accession>A0A498L519</accession>
<keyword evidence="6 8" id="KW-0411">Iron-sulfur</keyword>
<feature type="binding site" evidence="8">
    <location>
        <position position="61"/>
    </location>
    <ligand>
        <name>Mg(2+)</name>
        <dbReference type="ChEBI" id="CHEBI:18420"/>
    </ligand>
</feature>
<dbReference type="GO" id="GO:0051539">
    <property type="term" value="F:4 iron, 4 sulfur cluster binding"/>
    <property type="evidence" value="ECO:0007669"/>
    <property type="project" value="UniProtKB-UniRule"/>
</dbReference>
<dbReference type="InterPro" id="IPR007197">
    <property type="entry name" value="rSAM"/>
</dbReference>
<evidence type="ECO:0000256" key="4">
    <source>
        <dbReference type="ARBA" id="ARBA00022842"/>
    </source>
</evidence>
<comment type="subunit">
    <text evidence="8">Homodimer.</text>
</comment>
<keyword evidence="2 8" id="KW-0949">S-adenosyl-L-methionine</keyword>
<feature type="region of interest" description="Disordered" evidence="9">
    <location>
        <begin position="1"/>
        <end position="23"/>
    </location>
</feature>
<feature type="region of interest" description="Disordered" evidence="9">
    <location>
        <begin position="142"/>
        <end position="173"/>
    </location>
</feature>
<dbReference type="PANTHER" id="PTHR42836:SF1">
    <property type="entry name" value="7-CARBOXY-7-DEAZAGUANINE SYNTHASE"/>
    <property type="match status" value="1"/>
</dbReference>